<proteinExistence type="predicted"/>
<gene>
    <name evidence="2" type="ORF">Tsubulata_039653</name>
</gene>
<dbReference type="InterPro" id="IPR032675">
    <property type="entry name" value="LRR_dom_sf"/>
</dbReference>
<reference evidence="2" key="1">
    <citation type="submission" date="2022-02" db="EMBL/GenBank/DDBJ databases">
        <authorList>
            <person name="Henning P.M."/>
            <person name="McCubbin A.G."/>
            <person name="Shore J.S."/>
        </authorList>
    </citation>
    <scope>NUCLEOTIDE SEQUENCE</scope>
    <source>
        <strain evidence="2">F60SS</strain>
        <tissue evidence="2">Leaves</tissue>
    </source>
</reference>
<evidence type="ECO:0000313" key="3">
    <source>
        <dbReference type="Proteomes" id="UP001141552"/>
    </source>
</evidence>
<feature type="domain" description="At1g61320/AtMIF1 LRR" evidence="1">
    <location>
        <begin position="48"/>
        <end position="280"/>
    </location>
</feature>
<evidence type="ECO:0000259" key="1">
    <source>
        <dbReference type="Pfam" id="PF23622"/>
    </source>
</evidence>
<accession>A0A9Q0JE02</accession>
<reference evidence="2" key="2">
    <citation type="journal article" date="2023" name="Plants (Basel)">
        <title>Annotation of the Turnera subulata (Passifloraceae) Draft Genome Reveals the S-Locus Evolved after the Divergence of Turneroideae from Passifloroideae in a Stepwise Manner.</title>
        <authorList>
            <person name="Henning P.M."/>
            <person name="Roalson E.H."/>
            <person name="Mir W."/>
            <person name="McCubbin A.G."/>
            <person name="Shore J.S."/>
        </authorList>
    </citation>
    <scope>NUCLEOTIDE SEQUENCE</scope>
    <source>
        <strain evidence="2">F60SS</strain>
    </source>
</reference>
<dbReference type="EMBL" id="JAKUCV010003651">
    <property type="protein sequence ID" value="KAJ4838108.1"/>
    <property type="molecule type" value="Genomic_DNA"/>
</dbReference>
<dbReference type="InterPro" id="IPR053772">
    <property type="entry name" value="At1g61320/At1g61330-like"/>
</dbReference>
<dbReference type="PANTHER" id="PTHR34145:SF28">
    <property type="entry name" value="F-BOX DOMAIN-CONTAINING PROTEIN"/>
    <property type="match status" value="1"/>
</dbReference>
<dbReference type="Proteomes" id="UP001141552">
    <property type="component" value="Unassembled WGS sequence"/>
</dbReference>
<evidence type="ECO:0000313" key="2">
    <source>
        <dbReference type="EMBL" id="KAJ4838108.1"/>
    </source>
</evidence>
<protein>
    <recommendedName>
        <fullName evidence="1">At1g61320/AtMIF1 LRR domain-containing protein</fullName>
    </recommendedName>
</protein>
<name>A0A9Q0JE02_9ROSI</name>
<dbReference type="SUPFAM" id="SSF52047">
    <property type="entry name" value="RNI-like"/>
    <property type="match status" value="1"/>
</dbReference>
<dbReference type="Gene3D" id="3.80.10.10">
    <property type="entry name" value="Ribonuclease Inhibitor"/>
    <property type="match status" value="1"/>
</dbReference>
<keyword evidence="3" id="KW-1185">Reference proteome</keyword>
<organism evidence="2 3">
    <name type="scientific">Turnera subulata</name>
    <dbReference type="NCBI Taxonomy" id="218843"/>
    <lineage>
        <taxon>Eukaryota</taxon>
        <taxon>Viridiplantae</taxon>
        <taxon>Streptophyta</taxon>
        <taxon>Embryophyta</taxon>
        <taxon>Tracheophyta</taxon>
        <taxon>Spermatophyta</taxon>
        <taxon>Magnoliopsida</taxon>
        <taxon>eudicotyledons</taxon>
        <taxon>Gunneridae</taxon>
        <taxon>Pentapetalae</taxon>
        <taxon>rosids</taxon>
        <taxon>fabids</taxon>
        <taxon>Malpighiales</taxon>
        <taxon>Passifloraceae</taxon>
        <taxon>Turnera</taxon>
    </lineage>
</organism>
<dbReference type="Pfam" id="PF23622">
    <property type="entry name" value="LRR_At1g61320_AtMIF1"/>
    <property type="match status" value="1"/>
</dbReference>
<dbReference type="AlphaFoldDB" id="A0A9Q0JE02"/>
<comment type="caution">
    <text evidence="2">The sequence shown here is derived from an EMBL/GenBank/DDBJ whole genome shotgun (WGS) entry which is preliminary data.</text>
</comment>
<dbReference type="PANTHER" id="PTHR34145">
    <property type="entry name" value="OS02G0105600 PROTEIN"/>
    <property type="match status" value="1"/>
</dbReference>
<sequence>MSFAIGMGAEELSIGLYCDKKDRPGVPYPVDPFGALTKGKYVFQLRNFEGSKANLKSLRLVGCLLGQYSPDQFRCLQTLTVACTNLAQYDLHGMFTCLLKLKSLTIERCTLPEKLSLNSLTQLENFMIVSCEGVKVVGVSNMNLVSIQSVRNNGFVFVLRAAPNLKHFRHLVRAIQLSFFLTQLQKHCPALQSLAISTFSNLVKYTSPIATANFCRVTKLCLIFGEGPPFDVVKMNSILRAFPCLKKLEFVLTLPDLEEGKAETNEYVHKHLKQVVFLGFRGTSDG</sequence>
<dbReference type="InterPro" id="IPR055357">
    <property type="entry name" value="LRR_At1g61320_AtMIF1"/>
</dbReference>